<dbReference type="SUPFAM" id="SSF56300">
    <property type="entry name" value="Metallo-dependent phosphatases"/>
    <property type="match status" value="1"/>
</dbReference>
<sequence>MPDDGHNYTKTKRRYYRTSLIRLRQAVQAWVRERVHASTPYFVLQLGDLIDGHAATSALGSEETLKRALKEFEPLQDCVVHHCVGNHELYNNACRDYWKRYYRSAREHEPPGASSTPPQAPSTPRQALYYAFTPHPKFCFVKLDTYDVSILGSAPESTERADAERYLQKNPNKDRNSPLGLKGLDRRFVLYNGGVGSAQLSWLRKTLRAAGIKGCEHVVIFSHIPLHPDACSPECLLWNYSEILQILAETPGLVKVCLSGHAHEARVIRDGSSGIVHYVLDTPLEQRPPKQNAYSMARVYIDQIVIRGQGANRDVACQLTTLNDIRCDPTHKTSV</sequence>
<dbReference type="PANTHER" id="PTHR16509">
    <property type="match status" value="1"/>
</dbReference>
<evidence type="ECO:0000313" key="2">
    <source>
        <dbReference type="EMBL" id="EWM23998.1"/>
    </source>
</evidence>
<evidence type="ECO:0000313" key="3">
    <source>
        <dbReference type="Proteomes" id="UP000019335"/>
    </source>
</evidence>
<dbReference type="OrthoDB" id="9675250at2759"/>
<dbReference type="Pfam" id="PF00149">
    <property type="entry name" value="Metallophos"/>
    <property type="match status" value="1"/>
</dbReference>
<feature type="domain" description="Calcineurin-like phosphoesterase" evidence="1">
    <location>
        <begin position="26"/>
        <end position="264"/>
    </location>
</feature>
<protein>
    <submittedName>
        <fullName evidence="2">Manganese-dependent adp-ribose cdp-alcohol diphosphatase</fullName>
    </submittedName>
</protein>
<dbReference type="GO" id="GO:0030145">
    <property type="term" value="F:manganese ion binding"/>
    <property type="evidence" value="ECO:0007669"/>
    <property type="project" value="TreeGrafter"/>
</dbReference>
<dbReference type="AlphaFoldDB" id="W7TKK0"/>
<name>W7TKK0_9STRA</name>
<gene>
    <name evidence="2" type="ORF">Naga_100040g44</name>
</gene>
<organism evidence="2 3">
    <name type="scientific">Nannochloropsis gaditana</name>
    <dbReference type="NCBI Taxonomy" id="72520"/>
    <lineage>
        <taxon>Eukaryota</taxon>
        <taxon>Sar</taxon>
        <taxon>Stramenopiles</taxon>
        <taxon>Ochrophyta</taxon>
        <taxon>Eustigmatophyceae</taxon>
        <taxon>Eustigmatales</taxon>
        <taxon>Monodopsidaceae</taxon>
        <taxon>Nannochloropsis</taxon>
    </lineage>
</organism>
<dbReference type="Proteomes" id="UP000019335">
    <property type="component" value="Chromosome 15"/>
</dbReference>
<dbReference type="GO" id="GO:0008663">
    <property type="term" value="F:2',3'-cyclic-nucleotide 2'-phosphodiesterase activity"/>
    <property type="evidence" value="ECO:0007669"/>
    <property type="project" value="TreeGrafter"/>
</dbReference>
<dbReference type="PANTHER" id="PTHR16509:SF1">
    <property type="entry name" value="MANGANESE-DEPENDENT ADP-RIBOSE_CDP-ALCOHOL DIPHOSPHATASE"/>
    <property type="match status" value="1"/>
</dbReference>
<accession>W7TKK0</accession>
<proteinExistence type="predicted"/>
<dbReference type="GO" id="GO:0047734">
    <property type="term" value="F:CDP-glycerol diphosphatase activity"/>
    <property type="evidence" value="ECO:0007669"/>
    <property type="project" value="TreeGrafter"/>
</dbReference>
<evidence type="ECO:0000259" key="1">
    <source>
        <dbReference type="Pfam" id="PF00149"/>
    </source>
</evidence>
<reference evidence="2 3" key="1">
    <citation type="journal article" date="2014" name="Mol. Plant">
        <title>Chromosome Scale Genome Assembly and Transcriptome Profiling of Nannochloropsis gaditana in Nitrogen Depletion.</title>
        <authorList>
            <person name="Corteggiani Carpinelli E."/>
            <person name="Telatin A."/>
            <person name="Vitulo N."/>
            <person name="Forcato C."/>
            <person name="D'Angelo M."/>
            <person name="Schiavon R."/>
            <person name="Vezzi A."/>
            <person name="Giacometti G.M."/>
            <person name="Morosinotto T."/>
            <person name="Valle G."/>
        </authorList>
    </citation>
    <scope>NUCLEOTIDE SEQUENCE [LARGE SCALE GENOMIC DNA]</scope>
    <source>
        <strain evidence="2 3">B-31</strain>
    </source>
</reference>
<dbReference type="InterPro" id="IPR004843">
    <property type="entry name" value="Calcineurin-like_PHP"/>
</dbReference>
<comment type="caution">
    <text evidence="2">The sequence shown here is derived from an EMBL/GenBank/DDBJ whole genome shotgun (WGS) entry which is preliminary data.</text>
</comment>
<keyword evidence="3" id="KW-1185">Reference proteome</keyword>
<dbReference type="EMBL" id="AZIL01001410">
    <property type="protein sequence ID" value="EWM23998.1"/>
    <property type="molecule type" value="Genomic_DNA"/>
</dbReference>
<dbReference type="Gene3D" id="3.60.21.10">
    <property type="match status" value="1"/>
</dbReference>
<dbReference type="InterPro" id="IPR029052">
    <property type="entry name" value="Metallo-depent_PP-like"/>
</dbReference>
<dbReference type="GO" id="GO:0047631">
    <property type="term" value="F:ADP-ribose diphosphatase activity"/>
    <property type="evidence" value="ECO:0007669"/>
    <property type="project" value="TreeGrafter"/>
</dbReference>